<sequence>MGKNVKIGYMNGENGASRDLFVLMDTDEVIDSLSSDLLEITVERYILIHDQVERLDELALALENAGKEVLLARNINELNVRGIGVDQLEQMVIKILK</sequence>
<dbReference type="KEGG" id="stha:NCTC11429_04865"/>
<evidence type="ECO:0000313" key="4">
    <source>
        <dbReference type="Proteomes" id="UP001566204"/>
    </source>
</evidence>
<organism evidence="2 3">
    <name type="scientific">Sphingobacterium thalpophilum</name>
    <dbReference type="NCBI Taxonomy" id="259"/>
    <lineage>
        <taxon>Bacteria</taxon>
        <taxon>Pseudomonadati</taxon>
        <taxon>Bacteroidota</taxon>
        <taxon>Sphingobacteriia</taxon>
        <taxon>Sphingobacteriales</taxon>
        <taxon>Sphingobacteriaceae</taxon>
        <taxon>Sphingobacterium</taxon>
    </lineage>
</organism>
<dbReference type="RefSeq" id="WP_138097052.1">
    <property type="nucleotide sequence ID" value="NZ_CP141191.1"/>
</dbReference>
<dbReference type="EMBL" id="LR590484">
    <property type="protein sequence ID" value="VTR53586.1"/>
    <property type="molecule type" value="Genomic_DNA"/>
</dbReference>
<keyword evidence="4" id="KW-1185">Reference proteome</keyword>
<dbReference type="Proteomes" id="UP001566204">
    <property type="component" value="Unassembled WGS sequence"/>
</dbReference>
<proteinExistence type="predicted"/>
<dbReference type="Proteomes" id="UP000308196">
    <property type="component" value="Chromosome"/>
</dbReference>
<protein>
    <submittedName>
        <fullName evidence="2">Uncharacterized protein</fullName>
    </submittedName>
</protein>
<evidence type="ECO:0000313" key="1">
    <source>
        <dbReference type="EMBL" id="MEZ0451264.1"/>
    </source>
</evidence>
<reference evidence="1 4" key="2">
    <citation type="submission" date="2024-06" db="EMBL/GenBank/DDBJ databases">
        <title>Soil Sphingobacterium thalpophilum.</title>
        <authorList>
            <person name="Yang J."/>
            <person name="Li J."/>
        </authorList>
    </citation>
    <scope>NUCLEOTIDE SEQUENCE [LARGE SCALE GENOMIC DNA]</scope>
    <source>
        <strain evidence="1 4">22g91tb</strain>
    </source>
</reference>
<accession>A0A4U9W4E9</accession>
<dbReference type="GeneID" id="78465429"/>
<name>A0A4U9W4E9_9SPHI</name>
<evidence type="ECO:0000313" key="2">
    <source>
        <dbReference type="EMBL" id="VTR53586.1"/>
    </source>
</evidence>
<evidence type="ECO:0000313" key="3">
    <source>
        <dbReference type="Proteomes" id="UP000308196"/>
    </source>
</evidence>
<reference evidence="2 3" key="1">
    <citation type="submission" date="2019-05" db="EMBL/GenBank/DDBJ databases">
        <authorList>
            <consortium name="Pathogen Informatics"/>
        </authorList>
    </citation>
    <scope>NUCLEOTIDE SEQUENCE [LARGE SCALE GENOMIC DNA]</scope>
    <source>
        <strain evidence="2 3">NCTC11429</strain>
    </source>
</reference>
<gene>
    <name evidence="1" type="ORF">ABTW24_06635</name>
    <name evidence="2" type="ORF">NCTC11429_04865</name>
</gene>
<dbReference type="AlphaFoldDB" id="A0A4U9W4E9"/>
<dbReference type="EMBL" id="JBEOQB010000002">
    <property type="protein sequence ID" value="MEZ0451264.1"/>
    <property type="molecule type" value="Genomic_DNA"/>
</dbReference>